<evidence type="ECO:0000256" key="4">
    <source>
        <dbReference type="ARBA" id="ARBA00022951"/>
    </source>
</evidence>
<evidence type="ECO:0000313" key="8">
    <source>
        <dbReference type="EnsemblMetazoa" id="XP_022669716"/>
    </source>
</evidence>
<dbReference type="KEGG" id="vde:111253854"/>
<comment type="similarity">
    <text evidence="2 6">Belongs to the calsequestrin family.</text>
</comment>
<dbReference type="AlphaFoldDB" id="A0A7M7KVX6"/>
<keyword evidence="4" id="KW-0703">Sarcoplasmic reticulum</keyword>
<evidence type="ECO:0000256" key="2">
    <source>
        <dbReference type="ARBA" id="ARBA00010987"/>
    </source>
</evidence>
<dbReference type="Pfam" id="PF01216">
    <property type="entry name" value="Calsequestrin"/>
    <property type="match status" value="1"/>
</dbReference>
<organism evidence="8 9">
    <name type="scientific">Varroa destructor</name>
    <name type="common">Honeybee mite</name>
    <dbReference type="NCBI Taxonomy" id="109461"/>
    <lineage>
        <taxon>Eukaryota</taxon>
        <taxon>Metazoa</taxon>
        <taxon>Ecdysozoa</taxon>
        <taxon>Arthropoda</taxon>
        <taxon>Chelicerata</taxon>
        <taxon>Arachnida</taxon>
        <taxon>Acari</taxon>
        <taxon>Parasitiformes</taxon>
        <taxon>Mesostigmata</taxon>
        <taxon>Gamasina</taxon>
        <taxon>Dermanyssoidea</taxon>
        <taxon>Varroidae</taxon>
        <taxon>Varroa</taxon>
    </lineage>
</organism>
<dbReference type="PANTHER" id="PTHR10033:SF0">
    <property type="entry name" value="CALSEQUESTRIN"/>
    <property type="match status" value="1"/>
</dbReference>
<accession>A0A7M7KVX6</accession>
<evidence type="ECO:0000256" key="7">
    <source>
        <dbReference type="SAM" id="SignalP"/>
    </source>
</evidence>
<evidence type="ECO:0000256" key="5">
    <source>
        <dbReference type="ARBA" id="ARBA00023179"/>
    </source>
</evidence>
<dbReference type="GO" id="GO:0033018">
    <property type="term" value="C:sarcoplasmic reticulum lumen"/>
    <property type="evidence" value="ECO:0007669"/>
    <property type="project" value="UniProtKB-SubCell"/>
</dbReference>
<sequence>MGRNHVATVLAVLVAISKVSASVFDFLVQSHNYDGIARVQVLASEKTVLAAPLAVVFITTDAQASHESEMLARILSTRTNSAIVYRASTDTVKDSLNGQVLIFRGGRRYVYHGLREALYIMKFISNLENANLKIIAGKMDKTAFDHTRGTKLVGYFASRASPDMQAFEQAASLFGNQISFYTTTDPTVAKHLKLNTTGQIYLIRDFDKHPVVCPVNPATLADIQQLIVFNRDSLIKVTPLNVLDPSLAASSAILLITDSSPFSFYLLKLIVRSQRQIALMGTVATSQDAKASTATITNNRVLWVDTNDFPTFDAVSHPIHGLAKTPGLGFWNSTTQTIQWMNLLILNSAPMDKIAEEANLLLVNAFLNAHPTTKPSFTVPATPAAEVKTEL</sequence>
<protein>
    <recommendedName>
        <fullName evidence="6">Calsequestrin</fullName>
    </recommendedName>
</protein>
<dbReference type="InterPro" id="IPR036249">
    <property type="entry name" value="Thioredoxin-like_sf"/>
</dbReference>
<evidence type="ECO:0000256" key="1">
    <source>
        <dbReference type="ARBA" id="ARBA00004564"/>
    </source>
</evidence>
<evidence type="ECO:0000256" key="3">
    <source>
        <dbReference type="ARBA" id="ARBA00022837"/>
    </source>
</evidence>
<dbReference type="OrthoDB" id="10039395at2759"/>
<comment type="function">
    <text evidence="6">Calsequestrin is a high-capacity, moderate affinity, calcium-binding protein and thus acts as an internal calcium store in muscle.</text>
</comment>
<dbReference type="RefSeq" id="XP_022669716.1">
    <property type="nucleotide sequence ID" value="XM_022813981.1"/>
</dbReference>
<dbReference type="PANTHER" id="PTHR10033">
    <property type="entry name" value="CALSEQUESTRIN"/>
    <property type="match status" value="1"/>
</dbReference>
<dbReference type="GO" id="GO:0051279">
    <property type="term" value="P:regulation of release of sequestered calcium ion into cytosol"/>
    <property type="evidence" value="ECO:0007669"/>
    <property type="project" value="TreeGrafter"/>
</dbReference>
<keyword evidence="5" id="KW-0514">Muscle protein</keyword>
<dbReference type="Gene3D" id="3.40.30.10">
    <property type="entry name" value="Glutaredoxin"/>
    <property type="match status" value="1"/>
</dbReference>
<comment type="subcellular location">
    <subcellularLocation>
        <location evidence="1">Sarcoplasmic reticulum lumen</location>
    </subcellularLocation>
</comment>
<dbReference type="GO" id="GO:0005509">
    <property type="term" value="F:calcium ion binding"/>
    <property type="evidence" value="ECO:0007669"/>
    <property type="project" value="InterPro"/>
</dbReference>
<keyword evidence="3 6" id="KW-0106">Calcium</keyword>
<dbReference type="SUPFAM" id="SSF52833">
    <property type="entry name" value="Thioredoxin-like"/>
    <property type="match status" value="1"/>
</dbReference>
<evidence type="ECO:0000256" key="6">
    <source>
        <dbReference type="RuleBase" id="RU000648"/>
    </source>
</evidence>
<dbReference type="EnsemblMetazoa" id="XM_022813981">
    <property type="protein sequence ID" value="XP_022669716"/>
    <property type="gene ID" value="LOC111253854"/>
</dbReference>
<keyword evidence="9" id="KW-1185">Reference proteome</keyword>
<dbReference type="Proteomes" id="UP000594260">
    <property type="component" value="Unplaced"/>
</dbReference>
<keyword evidence="7" id="KW-0732">Signal</keyword>
<reference evidence="8" key="1">
    <citation type="submission" date="2021-01" db="UniProtKB">
        <authorList>
            <consortium name="EnsemblMetazoa"/>
        </authorList>
    </citation>
    <scope>IDENTIFICATION</scope>
</reference>
<evidence type="ECO:0000313" key="9">
    <source>
        <dbReference type="Proteomes" id="UP000594260"/>
    </source>
</evidence>
<dbReference type="InParanoid" id="A0A7M7KVX6"/>
<feature type="chain" id="PRO_5029705246" description="Calsequestrin" evidence="7">
    <location>
        <begin position="22"/>
        <end position="391"/>
    </location>
</feature>
<dbReference type="InterPro" id="IPR001393">
    <property type="entry name" value="Calsequestrin"/>
</dbReference>
<name>A0A7M7KVX6_VARDE</name>
<feature type="signal peptide" evidence="7">
    <location>
        <begin position="1"/>
        <end position="21"/>
    </location>
</feature>
<dbReference type="GeneID" id="111253854"/>
<proteinExistence type="inferred from homology"/>